<proteinExistence type="predicted"/>
<dbReference type="EMBL" id="JAAXKZ010000018">
    <property type="protein sequence ID" value="NMH91437.1"/>
    <property type="molecule type" value="Genomic_DNA"/>
</dbReference>
<sequence length="75" mass="8305">MSWLTQQEQAGVHFTDTERWWLDRMVSVIASSAGISPDDLDEAPFTERGGIDGALRDLGDRAADIIDELNKELTA</sequence>
<dbReference type="GO" id="GO:0003677">
    <property type="term" value="F:DNA binding"/>
    <property type="evidence" value="ECO:0007669"/>
    <property type="project" value="InterPro"/>
</dbReference>
<evidence type="ECO:0000313" key="2">
    <source>
        <dbReference type="EMBL" id="NMH91437.1"/>
    </source>
</evidence>
<dbReference type="InterPro" id="IPR013670">
    <property type="entry name" value="EcoEI_R_C_dom"/>
</dbReference>
<dbReference type="AlphaFoldDB" id="A0A848DFN9"/>
<gene>
    <name evidence="2" type="ORF">HF519_07505</name>
</gene>
<accession>A0A848DFN9</accession>
<dbReference type="GO" id="GO:0006304">
    <property type="term" value="P:DNA modification"/>
    <property type="evidence" value="ECO:0007669"/>
    <property type="project" value="InterPro"/>
</dbReference>
<evidence type="ECO:0000259" key="1">
    <source>
        <dbReference type="Pfam" id="PF08463"/>
    </source>
</evidence>
<dbReference type="GO" id="GO:0003824">
    <property type="term" value="F:catalytic activity"/>
    <property type="evidence" value="ECO:0007669"/>
    <property type="project" value="InterPro"/>
</dbReference>
<reference evidence="2 3" key="1">
    <citation type="submission" date="2020-04" db="EMBL/GenBank/DDBJ databases">
        <authorList>
            <person name="Klaysubun C."/>
            <person name="Duangmal K."/>
            <person name="Lipun K."/>
        </authorList>
    </citation>
    <scope>NUCLEOTIDE SEQUENCE [LARGE SCALE GENOMIC DNA]</scope>
    <source>
        <strain evidence="2 3">DSM 45300</strain>
    </source>
</reference>
<organism evidence="2 3">
    <name type="scientific">Pseudonocardia bannensis</name>
    <dbReference type="NCBI Taxonomy" id="630973"/>
    <lineage>
        <taxon>Bacteria</taxon>
        <taxon>Bacillati</taxon>
        <taxon>Actinomycetota</taxon>
        <taxon>Actinomycetes</taxon>
        <taxon>Pseudonocardiales</taxon>
        <taxon>Pseudonocardiaceae</taxon>
        <taxon>Pseudonocardia</taxon>
    </lineage>
</organism>
<protein>
    <recommendedName>
        <fullName evidence="1">EcoEI R protein C-terminal domain-containing protein</fullName>
    </recommendedName>
</protein>
<feature type="domain" description="EcoEI R protein C-terminal" evidence="1">
    <location>
        <begin position="3"/>
        <end position="73"/>
    </location>
</feature>
<comment type="caution">
    <text evidence="2">The sequence shown here is derived from an EMBL/GenBank/DDBJ whole genome shotgun (WGS) entry which is preliminary data.</text>
</comment>
<evidence type="ECO:0000313" key="3">
    <source>
        <dbReference type="Proteomes" id="UP000586918"/>
    </source>
</evidence>
<keyword evidence="3" id="KW-1185">Reference proteome</keyword>
<name>A0A848DFN9_9PSEU</name>
<dbReference type="Proteomes" id="UP000586918">
    <property type="component" value="Unassembled WGS sequence"/>
</dbReference>
<dbReference type="Pfam" id="PF08463">
    <property type="entry name" value="EcoEI_R_C"/>
    <property type="match status" value="1"/>
</dbReference>